<evidence type="ECO:0000256" key="1">
    <source>
        <dbReference type="ARBA" id="ARBA00002670"/>
    </source>
</evidence>
<dbReference type="PANTHER" id="PTHR47539:SF1">
    <property type="entry name" value="PENTATRICOPEPTIDE REPEAT-CONTAINING PROTEIN OTP51, CHLOROPLASTIC"/>
    <property type="match status" value="1"/>
</dbReference>
<evidence type="ECO:0000313" key="3">
    <source>
        <dbReference type="EMBL" id="AYE93103.1"/>
    </source>
</evidence>
<reference evidence="4" key="1">
    <citation type="submission" date="2018-08" db="EMBL/GenBank/DDBJ databases">
        <title>Comparative mitochondrial genomics of the basidiomycete Termitomyces.</title>
        <authorList>
            <person name="Nieuwenhuis M."/>
        </authorList>
    </citation>
    <scope>NUCLEOTIDE SEQUENCE</scope>
    <source>
        <strain evidence="4">Bzo6</strain>
    </source>
</reference>
<sequence length="255" mass="30169">MLALTFLFIKQNIFKFKQGANPTINKNLNIKMKIINNKYIYYKNNFCRNYRTSAKAHLEVNPQLEEIIVGSMLGDLSAERRNLNSNTRLQIKQSNKNREYVYHLYSLFEEFCGSKPLVMSNFDSRPNKMKEYTAIKFQTLSLPCFNKYREMFYANNGVKIIPQNLESLLTTRGLAYWIMDDGYKSNKGFYICTESFSLGEHEVLINILRNKFELECSYHKTTNGPRLYIFSSSRDKLLELIKPYLLTHFFYKFKD</sequence>
<gene>
    <name evidence="3" type="ORF">C0991_000040</name>
    <name evidence="4" type="ORF">C0991_000043</name>
</gene>
<dbReference type="InterPro" id="IPR052500">
    <property type="entry name" value="Chloro/Mito_RNA_Process"/>
</dbReference>
<comment type="function">
    <text evidence="1">Mitochondrial DNA endonuclease involved in intron homing.</text>
</comment>
<accession>A0A386TY09</accession>
<dbReference type="Pfam" id="PF03161">
    <property type="entry name" value="LAGLIDADG_2"/>
    <property type="match status" value="1"/>
</dbReference>
<dbReference type="AlphaFoldDB" id="A0A386TY09"/>
<dbReference type="GO" id="GO:0004519">
    <property type="term" value="F:endonuclease activity"/>
    <property type="evidence" value="ECO:0007669"/>
    <property type="project" value="UniProtKB-KW"/>
</dbReference>
<dbReference type="PANTHER" id="PTHR47539">
    <property type="entry name" value="PENTATRICOPEPTIDE REPEAT-CONTAINING PROTEIN OTP51, CHLOROPLASTIC"/>
    <property type="match status" value="1"/>
</dbReference>
<proteinExistence type="predicted"/>
<dbReference type="SUPFAM" id="SSF55608">
    <property type="entry name" value="Homing endonucleases"/>
    <property type="match status" value="1"/>
</dbReference>
<dbReference type="GO" id="GO:0000373">
    <property type="term" value="P:Group II intron splicing"/>
    <property type="evidence" value="ECO:0007669"/>
    <property type="project" value="TreeGrafter"/>
</dbReference>
<protein>
    <submittedName>
        <fullName evidence="4">LAGLIDADG homing endonuclease</fullName>
    </submittedName>
</protein>
<dbReference type="Gene3D" id="3.10.28.10">
    <property type="entry name" value="Homing endonucleases"/>
    <property type="match status" value="2"/>
</dbReference>
<evidence type="ECO:0000313" key="4">
    <source>
        <dbReference type="EMBL" id="AYE93106.1"/>
    </source>
</evidence>
<keyword evidence="4" id="KW-0255">Endonuclease</keyword>
<feature type="domain" description="Homing endonuclease LAGLIDADG" evidence="2">
    <location>
        <begin position="66"/>
        <end position="237"/>
    </location>
</feature>
<evidence type="ECO:0000259" key="2">
    <source>
        <dbReference type="Pfam" id="PF03161"/>
    </source>
</evidence>
<geneLocation type="mitochondrion" evidence="4"/>
<dbReference type="EMBL" id="MH725792">
    <property type="protein sequence ID" value="AYE93103.1"/>
    <property type="molecule type" value="Genomic_DNA"/>
</dbReference>
<dbReference type="EMBL" id="MH725792">
    <property type="protein sequence ID" value="AYE93106.1"/>
    <property type="molecule type" value="Genomic_DNA"/>
</dbReference>
<keyword evidence="4" id="KW-0540">Nuclease</keyword>
<keyword evidence="4" id="KW-0496">Mitochondrion</keyword>
<dbReference type="GO" id="GO:0045292">
    <property type="term" value="P:mRNA cis splicing, via spliceosome"/>
    <property type="evidence" value="ECO:0007669"/>
    <property type="project" value="TreeGrafter"/>
</dbReference>
<name>A0A386TY09_9AGAR</name>
<dbReference type="InterPro" id="IPR027434">
    <property type="entry name" value="Homing_endonucl"/>
</dbReference>
<dbReference type="OrthoDB" id="337745at2759"/>
<dbReference type="InterPro" id="IPR004860">
    <property type="entry name" value="LAGLIDADG_dom"/>
</dbReference>
<keyword evidence="4" id="KW-0378">Hydrolase</keyword>
<organism evidence="4">
    <name type="scientific">Blastosporella zonata</name>
    <dbReference type="NCBI Taxonomy" id="530045"/>
    <lineage>
        <taxon>Eukaryota</taxon>
        <taxon>Fungi</taxon>
        <taxon>Dikarya</taxon>
        <taxon>Basidiomycota</taxon>
        <taxon>Agaricomycotina</taxon>
        <taxon>Agaricomycetes</taxon>
        <taxon>Agaricomycetidae</taxon>
        <taxon>Agaricales</taxon>
        <taxon>Tricholomatineae</taxon>
        <taxon>Lyophyllaceae</taxon>
        <taxon>Blastosporella</taxon>
    </lineage>
</organism>